<protein>
    <submittedName>
        <fullName evidence="2">Uncharacterized protein</fullName>
    </submittedName>
</protein>
<sequence>MRNEESTDSENGRLCLSATESNEESNLSSWFSDSEESTGYSTDSENGRFCLSASTETKKESDLSSWFSDSEDMHEDHNVIQRMRKVLTILLNQRKRVIHQAGF</sequence>
<evidence type="ECO:0000313" key="3">
    <source>
        <dbReference type="Proteomes" id="UP000887159"/>
    </source>
</evidence>
<proteinExistence type="predicted"/>
<dbReference type="Proteomes" id="UP000887159">
    <property type="component" value="Unassembled WGS sequence"/>
</dbReference>
<organism evidence="2 3">
    <name type="scientific">Trichonephila clavipes</name>
    <name type="common">Golden silk orbweaver</name>
    <name type="synonym">Nephila clavipes</name>
    <dbReference type="NCBI Taxonomy" id="2585209"/>
    <lineage>
        <taxon>Eukaryota</taxon>
        <taxon>Metazoa</taxon>
        <taxon>Ecdysozoa</taxon>
        <taxon>Arthropoda</taxon>
        <taxon>Chelicerata</taxon>
        <taxon>Arachnida</taxon>
        <taxon>Araneae</taxon>
        <taxon>Araneomorphae</taxon>
        <taxon>Entelegynae</taxon>
        <taxon>Araneoidea</taxon>
        <taxon>Nephilidae</taxon>
        <taxon>Trichonephila</taxon>
    </lineage>
</organism>
<name>A0A8X6VZ44_TRICX</name>
<evidence type="ECO:0000256" key="1">
    <source>
        <dbReference type="SAM" id="MobiDB-lite"/>
    </source>
</evidence>
<keyword evidence="3" id="KW-1185">Reference proteome</keyword>
<feature type="compositionally biased region" description="Polar residues" evidence="1">
    <location>
        <begin position="18"/>
        <end position="44"/>
    </location>
</feature>
<gene>
    <name evidence="2" type="ORF">TNCV_2692961</name>
</gene>
<comment type="caution">
    <text evidence="2">The sequence shown here is derived from an EMBL/GenBank/DDBJ whole genome shotgun (WGS) entry which is preliminary data.</text>
</comment>
<dbReference type="EMBL" id="BMAU01021370">
    <property type="protein sequence ID" value="GFY25105.1"/>
    <property type="molecule type" value="Genomic_DNA"/>
</dbReference>
<dbReference type="AlphaFoldDB" id="A0A8X6VZ44"/>
<accession>A0A8X6VZ44</accession>
<feature type="region of interest" description="Disordered" evidence="1">
    <location>
        <begin position="1"/>
        <end position="47"/>
    </location>
</feature>
<evidence type="ECO:0000313" key="2">
    <source>
        <dbReference type="EMBL" id="GFY25105.1"/>
    </source>
</evidence>
<reference evidence="2" key="1">
    <citation type="submission" date="2020-08" db="EMBL/GenBank/DDBJ databases">
        <title>Multicomponent nature underlies the extraordinary mechanical properties of spider dragline silk.</title>
        <authorList>
            <person name="Kono N."/>
            <person name="Nakamura H."/>
            <person name="Mori M."/>
            <person name="Yoshida Y."/>
            <person name="Ohtoshi R."/>
            <person name="Malay A.D."/>
            <person name="Moran D.A.P."/>
            <person name="Tomita M."/>
            <person name="Numata K."/>
            <person name="Arakawa K."/>
        </authorList>
    </citation>
    <scope>NUCLEOTIDE SEQUENCE</scope>
</reference>